<sequence>MALSHPVSPDDVPAWSNLPISPVPNGTPFWLEIPVSDPDRAFAFYRAAVFGWEAPKDMPATFPPHADEVEAIHFFVNKEGTLRGHFGKMKGGVEDVLQMGQAPGLRRNGVVMEMGVDSVEETTARVVEAGGRVHL</sequence>
<protein>
    <recommendedName>
        <fullName evidence="1">Glyoxalase/fosfomycin resistance/dioxygenase domain-containing protein</fullName>
    </recommendedName>
</protein>
<name>A0AAV9GKQ7_9PEZI</name>
<organism evidence="2 3">
    <name type="scientific">Podospora aff. communis PSN243</name>
    <dbReference type="NCBI Taxonomy" id="3040156"/>
    <lineage>
        <taxon>Eukaryota</taxon>
        <taxon>Fungi</taxon>
        <taxon>Dikarya</taxon>
        <taxon>Ascomycota</taxon>
        <taxon>Pezizomycotina</taxon>
        <taxon>Sordariomycetes</taxon>
        <taxon>Sordariomycetidae</taxon>
        <taxon>Sordariales</taxon>
        <taxon>Podosporaceae</taxon>
        <taxon>Podospora</taxon>
    </lineage>
</organism>
<gene>
    <name evidence="2" type="ORF">QBC34DRAFT_494974</name>
</gene>
<dbReference type="AlphaFoldDB" id="A0AAV9GKQ7"/>
<evidence type="ECO:0000259" key="1">
    <source>
        <dbReference type="Pfam" id="PF00903"/>
    </source>
</evidence>
<accession>A0AAV9GKQ7</accession>
<comment type="caution">
    <text evidence="2">The sequence shown here is derived from an EMBL/GenBank/DDBJ whole genome shotgun (WGS) entry which is preliminary data.</text>
</comment>
<reference evidence="2" key="1">
    <citation type="journal article" date="2023" name="Mol. Phylogenet. Evol.">
        <title>Genome-scale phylogeny and comparative genomics of the fungal order Sordariales.</title>
        <authorList>
            <person name="Hensen N."/>
            <person name="Bonometti L."/>
            <person name="Westerberg I."/>
            <person name="Brannstrom I.O."/>
            <person name="Guillou S."/>
            <person name="Cros-Aarteil S."/>
            <person name="Calhoun S."/>
            <person name="Haridas S."/>
            <person name="Kuo A."/>
            <person name="Mondo S."/>
            <person name="Pangilinan J."/>
            <person name="Riley R."/>
            <person name="LaButti K."/>
            <person name="Andreopoulos B."/>
            <person name="Lipzen A."/>
            <person name="Chen C."/>
            <person name="Yan M."/>
            <person name="Daum C."/>
            <person name="Ng V."/>
            <person name="Clum A."/>
            <person name="Steindorff A."/>
            <person name="Ohm R.A."/>
            <person name="Martin F."/>
            <person name="Silar P."/>
            <person name="Natvig D.O."/>
            <person name="Lalanne C."/>
            <person name="Gautier V."/>
            <person name="Ament-Velasquez S.L."/>
            <person name="Kruys A."/>
            <person name="Hutchinson M.I."/>
            <person name="Powell A.J."/>
            <person name="Barry K."/>
            <person name="Miller A.N."/>
            <person name="Grigoriev I.V."/>
            <person name="Debuchy R."/>
            <person name="Gladieux P."/>
            <person name="Hiltunen Thoren M."/>
            <person name="Johannesson H."/>
        </authorList>
    </citation>
    <scope>NUCLEOTIDE SEQUENCE</scope>
    <source>
        <strain evidence="2">PSN243</strain>
    </source>
</reference>
<evidence type="ECO:0000313" key="3">
    <source>
        <dbReference type="Proteomes" id="UP001321760"/>
    </source>
</evidence>
<dbReference type="SUPFAM" id="SSF54593">
    <property type="entry name" value="Glyoxalase/Bleomycin resistance protein/Dihydroxybiphenyl dioxygenase"/>
    <property type="match status" value="1"/>
</dbReference>
<keyword evidence="3" id="KW-1185">Reference proteome</keyword>
<dbReference type="Pfam" id="PF00903">
    <property type="entry name" value="Glyoxalase"/>
    <property type="match status" value="1"/>
</dbReference>
<evidence type="ECO:0000313" key="2">
    <source>
        <dbReference type="EMBL" id="KAK4448916.1"/>
    </source>
</evidence>
<dbReference type="InterPro" id="IPR004360">
    <property type="entry name" value="Glyas_Fos-R_dOase_dom"/>
</dbReference>
<feature type="domain" description="Glyoxalase/fosfomycin resistance/dioxygenase" evidence="1">
    <location>
        <begin position="30"/>
        <end position="134"/>
    </location>
</feature>
<dbReference type="InterPro" id="IPR029068">
    <property type="entry name" value="Glyas_Bleomycin-R_OHBP_Dase"/>
</dbReference>
<dbReference type="EMBL" id="MU865940">
    <property type="protein sequence ID" value="KAK4448916.1"/>
    <property type="molecule type" value="Genomic_DNA"/>
</dbReference>
<dbReference type="Proteomes" id="UP001321760">
    <property type="component" value="Unassembled WGS sequence"/>
</dbReference>
<dbReference type="Gene3D" id="3.10.180.10">
    <property type="entry name" value="2,3-Dihydroxybiphenyl 1,2-Dioxygenase, domain 1"/>
    <property type="match status" value="1"/>
</dbReference>
<proteinExistence type="predicted"/>
<reference evidence="2" key="2">
    <citation type="submission" date="2023-05" db="EMBL/GenBank/DDBJ databases">
        <authorList>
            <consortium name="Lawrence Berkeley National Laboratory"/>
            <person name="Steindorff A."/>
            <person name="Hensen N."/>
            <person name="Bonometti L."/>
            <person name="Westerberg I."/>
            <person name="Brannstrom I.O."/>
            <person name="Guillou S."/>
            <person name="Cros-Aarteil S."/>
            <person name="Calhoun S."/>
            <person name="Haridas S."/>
            <person name="Kuo A."/>
            <person name="Mondo S."/>
            <person name="Pangilinan J."/>
            <person name="Riley R."/>
            <person name="Labutti K."/>
            <person name="Andreopoulos B."/>
            <person name="Lipzen A."/>
            <person name="Chen C."/>
            <person name="Yanf M."/>
            <person name="Daum C."/>
            <person name="Ng V."/>
            <person name="Clum A."/>
            <person name="Ohm R."/>
            <person name="Martin F."/>
            <person name="Silar P."/>
            <person name="Natvig D."/>
            <person name="Lalanne C."/>
            <person name="Gautier V."/>
            <person name="Ament-Velasquez S.L."/>
            <person name="Kruys A."/>
            <person name="Hutchinson M.I."/>
            <person name="Powell A.J."/>
            <person name="Barry K."/>
            <person name="Miller A.N."/>
            <person name="Grigoriev I.V."/>
            <person name="Debuchy R."/>
            <person name="Gladieux P."/>
            <person name="Thoren M.H."/>
            <person name="Johannesson H."/>
        </authorList>
    </citation>
    <scope>NUCLEOTIDE SEQUENCE</scope>
    <source>
        <strain evidence="2">PSN243</strain>
    </source>
</reference>